<name>A0A9P4LQE5_9PLEO</name>
<proteinExistence type="predicted"/>
<dbReference type="Proteomes" id="UP000799777">
    <property type="component" value="Unassembled WGS sequence"/>
</dbReference>
<comment type="caution">
    <text evidence="3">The sequence shown here is derived from an EMBL/GenBank/DDBJ whole genome shotgun (WGS) entry which is preliminary data.</text>
</comment>
<evidence type="ECO:0000313" key="3">
    <source>
        <dbReference type="EMBL" id="KAF2036091.1"/>
    </source>
</evidence>
<evidence type="ECO:0000313" key="4">
    <source>
        <dbReference type="Proteomes" id="UP000799777"/>
    </source>
</evidence>
<feature type="region of interest" description="Disordered" evidence="2">
    <location>
        <begin position="1"/>
        <end position="103"/>
    </location>
</feature>
<feature type="region of interest" description="Disordered" evidence="2">
    <location>
        <begin position="360"/>
        <end position="402"/>
    </location>
</feature>
<gene>
    <name evidence="3" type="ORF">EK21DRAFT_83805</name>
</gene>
<keyword evidence="4" id="KW-1185">Reference proteome</keyword>
<feature type="compositionally biased region" description="Low complexity" evidence="2">
    <location>
        <begin position="82"/>
        <end position="103"/>
    </location>
</feature>
<feature type="coiled-coil region" evidence="1">
    <location>
        <begin position="266"/>
        <end position="293"/>
    </location>
</feature>
<dbReference type="EMBL" id="ML978155">
    <property type="protein sequence ID" value="KAF2036091.1"/>
    <property type="molecule type" value="Genomic_DNA"/>
</dbReference>
<evidence type="ECO:0000256" key="1">
    <source>
        <dbReference type="SAM" id="Coils"/>
    </source>
</evidence>
<feature type="compositionally biased region" description="Basic and acidic residues" evidence="2">
    <location>
        <begin position="360"/>
        <end position="375"/>
    </location>
</feature>
<sequence>MEEVELEPATAFERTLRPGISQSISNSTPTKRVELPSDISGDVSSSGESRDKVEDTILPKSPRPAHLRLLEDRLSNSTVDDSPLQSRSSSPDRSPPSSATSPSIYTVESFTRFVGSRRRPSILSRLRSSISTASTSNLLTKRPSIEPPDFRTLPEQPEKRFVDSIGVVCPGVCDRPQCAHPCAHFVSTFRICQPIEYTTALADHCLTYSDYCRLLSALKNFLVEHSVEMKLKSSQEALPSALENPAYFIGSHDNVAARSNYSGSTFMDTTEQLSEARRQANALNELLAEITSHLRDRGLPVMVCISSFSLFAPHRISEAHIQILHAPFAPHNRSSSATPDARLAQRNSFIDPFTFAMEERRSVSRSRPKLEERSLSETITRTQSSKYHHQTSQNRDRSMPWPLWPNAIPSRKRQVMNENADRYGVDPYFRAWMRANINSRTRSSTYAKYMIEHEDDPSIDRRLEYTDAFSRGALVWNVVAHGSRAYKDQFLSSVNRAKYEHNRRLECRKTIEHGSRLRILRFGFRHAIYPPHTPEMEELGLSGSAYQEILSNIADIHWRAQFATKCPVSYFLSSLNKFRRRSTEDALMKVSEYIRTLNASQRRVVWTIEKIPGVYDRGLARDGTEWEISAWNGEDPLELLIQLERWGIIEKRLSLEDDD</sequence>
<dbReference type="OrthoDB" id="3785702at2759"/>
<feature type="compositionally biased region" description="Polar residues" evidence="2">
    <location>
        <begin position="20"/>
        <end position="30"/>
    </location>
</feature>
<feature type="compositionally biased region" description="Polar residues" evidence="2">
    <location>
        <begin position="376"/>
        <end position="393"/>
    </location>
</feature>
<feature type="compositionally biased region" description="Basic and acidic residues" evidence="2">
    <location>
        <begin position="48"/>
        <end position="57"/>
    </location>
</feature>
<protein>
    <submittedName>
        <fullName evidence="3">Uncharacterized protein</fullName>
    </submittedName>
</protein>
<dbReference type="AlphaFoldDB" id="A0A9P4LQE5"/>
<organism evidence="3 4">
    <name type="scientific">Setomelanomma holmii</name>
    <dbReference type="NCBI Taxonomy" id="210430"/>
    <lineage>
        <taxon>Eukaryota</taxon>
        <taxon>Fungi</taxon>
        <taxon>Dikarya</taxon>
        <taxon>Ascomycota</taxon>
        <taxon>Pezizomycotina</taxon>
        <taxon>Dothideomycetes</taxon>
        <taxon>Pleosporomycetidae</taxon>
        <taxon>Pleosporales</taxon>
        <taxon>Pleosporineae</taxon>
        <taxon>Phaeosphaeriaceae</taxon>
        <taxon>Setomelanomma</taxon>
    </lineage>
</organism>
<reference evidence="3" key="1">
    <citation type="journal article" date="2020" name="Stud. Mycol.">
        <title>101 Dothideomycetes genomes: a test case for predicting lifestyles and emergence of pathogens.</title>
        <authorList>
            <person name="Haridas S."/>
            <person name="Albert R."/>
            <person name="Binder M."/>
            <person name="Bloem J."/>
            <person name="Labutti K."/>
            <person name="Salamov A."/>
            <person name="Andreopoulos B."/>
            <person name="Baker S."/>
            <person name="Barry K."/>
            <person name="Bills G."/>
            <person name="Bluhm B."/>
            <person name="Cannon C."/>
            <person name="Castanera R."/>
            <person name="Culley D."/>
            <person name="Daum C."/>
            <person name="Ezra D."/>
            <person name="Gonzalez J."/>
            <person name="Henrissat B."/>
            <person name="Kuo A."/>
            <person name="Liang C."/>
            <person name="Lipzen A."/>
            <person name="Lutzoni F."/>
            <person name="Magnuson J."/>
            <person name="Mondo S."/>
            <person name="Nolan M."/>
            <person name="Ohm R."/>
            <person name="Pangilinan J."/>
            <person name="Park H.-J."/>
            <person name="Ramirez L."/>
            <person name="Alfaro M."/>
            <person name="Sun H."/>
            <person name="Tritt A."/>
            <person name="Yoshinaga Y."/>
            <person name="Zwiers L.-H."/>
            <person name="Turgeon B."/>
            <person name="Goodwin S."/>
            <person name="Spatafora J."/>
            <person name="Crous P."/>
            <person name="Grigoriev I."/>
        </authorList>
    </citation>
    <scope>NUCLEOTIDE SEQUENCE</scope>
    <source>
        <strain evidence="3">CBS 110217</strain>
    </source>
</reference>
<accession>A0A9P4LQE5</accession>
<keyword evidence="1" id="KW-0175">Coiled coil</keyword>
<evidence type="ECO:0000256" key="2">
    <source>
        <dbReference type="SAM" id="MobiDB-lite"/>
    </source>
</evidence>